<keyword evidence="1" id="KW-0472">Membrane</keyword>
<name>A0A058Z2P3_FONAL</name>
<evidence type="ECO:0000256" key="1">
    <source>
        <dbReference type="SAM" id="Phobius"/>
    </source>
</evidence>
<keyword evidence="1" id="KW-1133">Transmembrane helix</keyword>
<dbReference type="EMBL" id="KB932208">
    <property type="protein sequence ID" value="KCV68539.1"/>
    <property type="molecule type" value="Genomic_DNA"/>
</dbReference>
<gene>
    <name evidence="2" type="ORF">H696_04831</name>
</gene>
<evidence type="ECO:0000313" key="3">
    <source>
        <dbReference type="Proteomes" id="UP000030693"/>
    </source>
</evidence>
<dbReference type="AlphaFoldDB" id="A0A058Z2P3"/>
<sequence>MLQIEDVFLAMATAFRDGQDSPPVWKACRSATHTAGPVLERLAALRPLGSALVDNYMFIRRQLQGPPTSMGDAASLDERTLLAQDVDALLECIQQNVGPLPAAKEPSAGTRTGKLPMDIRLAASLPGVAGAVSINLQPLTSGAFDLSLTDEEDVFDNFEDDIQLDQYLLMTGGSGHGGQDDIQLDQYLLMTGGSGHGGQGGSGHHAVGGFRPLARCLAWSRAQFYLCIGRTCSVPGCDQSCLATRRHHRWEQADGNVQRIRVLKRIGMIMSCLATRRHHRWEQADGNVQRIRVLKRIGMIMVCVAAVSIFTIALILLFQK</sequence>
<dbReference type="GeneID" id="20529556"/>
<reference evidence="2" key="1">
    <citation type="submission" date="2013-04" db="EMBL/GenBank/DDBJ databases">
        <title>The Genome Sequence of Fonticula alba ATCC 38817.</title>
        <authorList>
            <consortium name="The Broad Institute Genomics Platform"/>
            <person name="Russ C."/>
            <person name="Cuomo C."/>
            <person name="Burger G."/>
            <person name="Gray M.W."/>
            <person name="Holland P.W.H."/>
            <person name="King N."/>
            <person name="Lang F.B.F."/>
            <person name="Roger A.J."/>
            <person name="Ruiz-Trillo I."/>
            <person name="Brown M."/>
            <person name="Walker B."/>
            <person name="Young S."/>
            <person name="Zeng Q."/>
            <person name="Gargeya S."/>
            <person name="Fitzgerald M."/>
            <person name="Haas B."/>
            <person name="Abouelleil A."/>
            <person name="Allen A.W."/>
            <person name="Alvarado L."/>
            <person name="Arachchi H.M."/>
            <person name="Berlin A.M."/>
            <person name="Chapman S.B."/>
            <person name="Gainer-Dewar J."/>
            <person name="Goldberg J."/>
            <person name="Griggs A."/>
            <person name="Gujja S."/>
            <person name="Hansen M."/>
            <person name="Howarth C."/>
            <person name="Imamovic A."/>
            <person name="Ireland A."/>
            <person name="Larimer J."/>
            <person name="McCowan C."/>
            <person name="Murphy C."/>
            <person name="Pearson M."/>
            <person name="Poon T.W."/>
            <person name="Priest M."/>
            <person name="Roberts A."/>
            <person name="Saif S."/>
            <person name="Shea T."/>
            <person name="Sisk P."/>
            <person name="Sykes S."/>
            <person name="Wortman J."/>
            <person name="Nusbaum C."/>
            <person name="Birren B."/>
        </authorList>
    </citation>
    <scope>NUCLEOTIDE SEQUENCE [LARGE SCALE GENOMIC DNA]</scope>
    <source>
        <strain evidence="2">ATCC 38817</strain>
    </source>
</reference>
<keyword evidence="1" id="KW-0812">Transmembrane</keyword>
<dbReference type="Proteomes" id="UP000030693">
    <property type="component" value="Unassembled WGS sequence"/>
</dbReference>
<feature type="transmembrane region" description="Helical" evidence="1">
    <location>
        <begin position="297"/>
        <end position="318"/>
    </location>
</feature>
<dbReference type="RefSeq" id="XP_009496971.1">
    <property type="nucleotide sequence ID" value="XM_009498696.1"/>
</dbReference>
<proteinExistence type="predicted"/>
<protein>
    <submittedName>
        <fullName evidence="2">Uncharacterized protein</fullName>
    </submittedName>
</protein>
<accession>A0A058Z2P3</accession>
<evidence type="ECO:0000313" key="2">
    <source>
        <dbReference type="EMBL" id="KCV68539.1"/>
    </source>
</evidence>
<keyword evidence="3" id="KW-1185">Reference proteome</keyword>
<organism evidence="2">
    <name type="scientific">Fonticula alba</name>
    <name type="common">Slime mold</name>
    <dbReference type="NCBI Taxonomy" id="691883"/>
    <lineage>
        <taxon>Eukaryota</taxon>
        <taxon>Rotosphaerida</taxon>
        <taxon>Fonticulaceae</taxon>
        <taxon>Fonticula</taxon>
    </lineage>
</organism>